<feature type="compositionally biased region" description="Low complexity" evidence="12">
    <location>
        <begin position="60"/>
        <end position="90"/>
    </location>
</feature>
<dbReference type="STRING" id="438753.AZC_3494"/>
<dbReference type="GO" id="GO:0046872">
    <property type="term" value="F:metal ion binding"/>
    <property type="evidence" value="ECO:0007669"/>
    <property type="project" value="UniProtKB-KW"/>
</dbReference>
<feature type="region of interest" description="Disordered" evidence="12">
    <location>
        <begin position="35"/>
        <end position="90"/>
    </location>
</feature>
<keyword evidence="9" id="KW-0408">Iron</keyword>
<dbReference type="AlphaFoldDB" id="A8IEI0"/>
<feature type="domain" description="Uracil-DNA glycosylase-like" evidence="13">
    <location>
        <begin position="135"/>
        <end position="285"/>
    </location>
</feature>
<dbReference type="Proteomes" id="UP000000270">
    <property type="component" value="Chromosome"/>
</dbReference>
<keyword evidence="15" id="KW-1185">Reference proteome</keyword>
<evidence type="ECO:0000256" key="5">
    <source>
        <dbReference type="ARBA" id="ARBA00022485"/>
    </source>
</evidence>
<dbReference type="PANTHER" id="PTHR33693">
    <property type="entry name" value="TYPE-5 URACIL-DNA GLYCOSYLASE"/>
    <property type="match status" value="1"/>
</dbReference>
<keyword evidence="6" id="KW-0479">Metal-binding</keyword>
<reference evidence="14 15" key="6">
    <citation type="journal article" date="2011" name="Appl. Environ. Microbiol.">
        <title>Involvement of the azorhizobial chromosome partition gene (parA) in the onset of bacteroid differentiation during Sesbania rostrata stem nodule development.</title>
        <authorList>
            <person name="Liu CT."/>
            <person name="Lee KB."/>
            <person name="Wang YS."/>
            <person name="Peng MH."/>
            <person name="Lee KT."/>
            <person name="Suzuki S."/>
            <person name="Suzuki T."/>
            <person name="Oyaizu H."/>
        </authorList>
    </citation>
    <scope>NUCLEOTIDE SEQUENCE [LARGE SCALE GENOMIC DNA]</scope>
    <source>
        <strain evidence="15">ATCC 43989 / DSM 5975 / JCM 20966 / LMG 6465 / NBRC 14845 / NCIMB 13405 / ORS 571</strain>
    </source>
</reference>
<evidence type="ECO:0000313" key="15">
    <source>
        <dbReference type="Proteomes" id="UP000000270"/>
    </source>
</evidence>
<dbReference type="EC" id="3.2.2.27" evidence="3"/>
<evidence type="ECO:0000256" key="11">
    <source>
        <dbReference type="ARBA" id="ARBA00023204"/>
    </source>
</evidence>
<evidence type="ECO:0000259" key="13">
    <source>
        <dbReference type="SMART" id="SM00986"/>
    </source>
</evidence>
<keyword evidence="10" id="KW-0411">Iron-sulfur</keyword>
<evidence type="ECO:0000256" key="2">
    <source>
        <dbReference type="ARBA" id="ARBA00006521"/>
    </source>
</evidence>
<evidence type="ECO:0000256" key="12">
    <source>
        <dbReference type="SAM" id="MobiDB-lite"/>
    </source>
</evidence>
<keyword evidence="8" id="KW-0378">Hydrolase</keyword>
<dbReference type="KEGG" id="azc:AZC_3494"/>
<evidence type="ECO:0000256" key="3">
    <source>
        <dbReference type="ARBA" id="ARBA00012030"/>
    </source>
</evidence>
<sequence length="297" mass="31239">MTSFAYEHFRDALAFYAEAGVDVAIGDEPVDRFAESAAEKARRGVGRSAPQTASAQPVNDSPAASPAPVRAPAAPRAPAPAAAGPGPMAAAQAPDQAVMAAREAAHTAASLDELRAMLEAFEGCPLKRTATRLVFADGNPAAKVMFVGEAPGRDEDVQGLPFVGRSGRLLDLMLGAIGLDRTKAYIANVIPWRPPGNRTPTPQETAICLPFIRRQVELANPDVLVCLGGPSAQALLSTTEGITKLRGRFMSYDTGSRTIKAIATFHPAYLLRTPLGKRLAWRDMLAVEAALNGETAG</sequence>
<comment type="catalytic activity">
    <reaction evidence="1">
        <text>Hydrolyzes single-stranded DNA or mismatched double-stranded DNA and polynucleotides, releasing free uracil.</text>
        <dbReference type="EC" id="3.2.2.27"/>
    </reaction>
</comment>
<evidence type="ECO:0000256" key="9">
    <source>
        <dbReference type="ARBA" id="ARBA00023004"/>
    </source>
</evidence>
<dbReference type="RefSeq" id="WP_012172017.1">
    <property type="nucleotide sequence ID" value="NC_009937.1"/>
</dbReference>
<organism evidence="14 15">
    <name type="scientific">Azorhizobium caulinodans (strain ATCC 43989 / DSM 5975 / JCM 20966 / LMG 6465 / NBRC 14845 / NCIMB 13405 / ORS 571)</name>
    <dbReference type="NCBI Taxonomy" id="438753"/>
    <lineage>
        <taxon>Bacteria</taxon>
        <taxon>Pseudomonadati</taxon>
        <taxon>Pseudomonadota</taxon>
        <taxon>Alphaproteobacteria</taxon>
        <taxon>Hyphomicrobiales</taxon>
        <taxon>Xanthobacteraceae</taxon>
        <taxon>Azorhizobium</taxon>
    </lineage>
</organism>
<dbReference type="SUPFAM" id="SSF52141">
    <property type="entry name" value="Uracil-DNA glycosylase-like"/>
    <property type="match status" value="1"/>
</dbReference>
<dbReference type="GO" id="GO:0004844">
    <property type="term" value="F:uracil DNA N-glycosylase activity"/>
    <property type="evidence" value="ECO:0007669"/>
    <property type="project" value="UniProtKB-EC"/>
</dbReference>
<dbReference type="InterPro" id="IPR036895">
    <property type="entry name" value="Uracil-DNA_glycosylase-like_sf"/>
</dbReference>
<keyword evidence="5" id="KW-0004">4Fe-4S</keyword>
<dbReference type="GO" id="GO:0006281">
    <property type="term" value="P:DNA repair"/>
    <property type="evidence" value="ECO:0007669"/>
    <property type="project" value="UniProtKB-KW"/>
</dbReference>
<dbReference type="SMART" id="SM00986">
    <property type="entry name" value="UDG"/>
    <property type="match status" value="1"/>
</dbReference>
<evidence type="ECO:0000256" key="4">
    <source>
        <dbReference type="ARBA" id="ARBA00019403"/>
    </source>
</evidence>
<protein>
    <recommendedName>
        <fullName evidence="4">Type-4 uracil-DNA glycosylase</fullName>
        <ecNumber evidence="3">3.2.2.27</ecNumber>
    </recommendedName>
</protein>
<evidence type="ECO:0000256" key="8">
    <source>
        <dbReference type="ARBA" id="ARBA00022801"/>
    </source>
</evidence>
<dbReference type="EMBL" id="AP009384">
    <property type="protein sequence ID" value="BAF89492.1"/>
    <property type="molecule type" value="Genomic_DNA"/>
</dbReference>
<evidence type="ECO:0000256" key="1">
    <source>
        <dbReference type="ARBA" id="ARBA00001400"/>
    </source>
</evidence>
<dbReference type="SMART" id="SM00987">
    <property type="entry name" value="UreE_C"/>
    <property type="match status" value="1"/>
</dbReference>
<evidence type="ECO:0000256" key="7">
    <source>
        <dbReference type="ARBA" id="ARBA00022763"/>
    </source>
</evidence>
<reference evidence="14 15" key="3">
    <citation type="journal article" date="2008" name="BMC Genomics">
        <title>The genome of the versatile nitrogen fixer Azorhizobium caulinodans ORS571.</title>
        <authorList>
            <person name="Lee KB."/>
            <person name="Backer P.D."/>
            <person name="Aono T."/>
            <person name="Liu CT."/>
            <person name="Suzuki S."/>
            <person name="Suzuki T."/>
            <person name="Kaneko T."/>
            <person name="Yamada M."/>
            <person name="Tabata S."/>
            <person name="Kupfer D.M."/>
            <person name="Najar F.Z."/>
            <person name="Wiley G.B."/>
            <person name="Roe B."/>
            <person name="Binnewies T.T."/>
            <person name="Ussery D.W."/>
            <person name="D'Haeze W."/>
            <person name="Herder J.D."/>
            <person name="Gevers D."/>
            <person name="Vereecke D."/>
            <person name="Holsters M."/>
            <person name="Oyaizu H."/>
        </authorList>
    </citation>
    <scope>NUCLEOTIDE SEQUENCE [LARGE SCALE GENOMIC DNA]</scope>
    <source>
        <strain evidence="15">ATCC 43989 / DSM 5975 / JCM 20966 / LMG 6465 / NBRC 14845 / NCIMB 13405 / ORS 571</strain>
    </source>
</reference>
<dbReference type="Pfam" id="PF03167">
    <property type="entry name" value="UDG"/>
    <property type="match status" value="1"/>
</dbReference>
<dbReference type="CDD" id="cd10030">
    <property type="entry name" value="UDG-F4_TTUDGA_SPO1dp_like"/>
    <property type="match status" value="1"/>
</dbReference>
<feature type="compositionally biased region" description="Polar residues" evidence="12">
    <location>
        <begin position="49"/>
        <end position="59"/>
    </location>
</feature>
<accession>A8IEI0</accession>
<proteinExistence type="inferred from homology"/>
<reference evidence="14 15" key="1">
    <citation type="journal article" date="2007" name="Appl. Environ. Microbiol.">
        <title>Rhizobial factors required for stem nodule maturation and maintenance in Sesbania rostrata-Azorhizobium caulinodans ORS571 symbiosis.</title>
        <authorList>
            <person name="Suzuki S."/>
            <person name="Aono T."/>
            <person name="Lee KB."/>
            <person name="Suzuki T."/>
            <person name="Liu CT."/>
            <person name="Miwa H."/>
            <person name="Wakao S."/>
            <person name="Iki T."/>
            <person name="Oyaizu H."/>
        </authorList>
    </citation>
    <scope>NUCLEOTIDE SEQUENCE [LARGE SCALE GENOMIC DNA]</scope>
    <source>
        <strain evidence="15">ATCC 43989 / DSM 5975 / JCM 20966 / LMG 6465 / NBRC 14845 / NCIMB 13405 / ORS 571</strain>
    </source>
</reference>
<dbReference type="GO" id="GO:0051539">
    <property type="term" value="F:4 iron, 4 sulfur cluster binding"/>
    <property type="evidence" value="ECO:0007669"/>
    <property type="project" value="UniProtKB-KW"/>
</dbReference>
<dbReference type="HOGENOM" id="CLU_044815_1_0_5"/>
<name>A8IEI0_AZOC5</name>
<comment type="similarity">
    <text evidence="2">Belongs to the uracil-DNA glycosylase (UDG) superfamily. Type 4 (UDGa) family.</text>
</comment>
<dbReference type="PANTHER" id="PTHR33693:SF1">
    <property type="entry name" value="TYPE-4 URACIL-DNA GLYCOSYLASE"/>
    <property type="match status" value="1"/>
</dbReference>
<keyword evidence="11" id="KW-0234">DNA repair</keyword>
<keyword evidence="7" id="KW-0227">DNA damage</keyword>
<gene>
    <name evidence="14" type="ordered locus">AZC_3494</name>
</gene>
<evidence type="ECO:0000313" key="14">
    <source>
        <dbReference type="EMBL" id="BAF89492.1"/>
    </source>
</evidence>
<dbReference type="InterPro" id="IPR005273">
    <property type="entry name" value="Ura-DNA_glyco_family4"/>
</dbReference>
<dbReference type="eggNOG" id="COG1573">
    <property type="taxonomic scope" value="Bacteria"/>
</dbReference>
<evidence type="ECO:0000256" key="10">
    <source>
        <dbReference type="ARBA" id="ARBA00023014"/>
    </source>
</evidence>
<dbReference type="NCBIfam" id="TIGR00758">
    <property type="entry name" value="UDG_fam4"/>
    <property type="match status" value="1"/>
</dbReference>
<reference evidence="15" key="2">
    <citation type="submission" date="2007-04" db="EMBL/GenBank/DDBJ databases">
        <title>Complete genome sequence of the nitrogen-fixing bacterium Azorhizobium caulinodans ORS571.</title>
        <authorList>
            <person name="Lee K.B."/>
            <person name="Backer P.D."/>
            <person name="Aono T."/>
            <person name="Liu C.T."/>
            <person name="Suzuki S."/>
            <person name="Suzuki T."/>
            <person name="Kaneko T."/>
            <person name="Yamada M."/>
            <person name="Tabata S."/>
            <person name="Kupfer D.M."/>
            <person name="Najar F.Z."/>
            <person name="Wiley G.B."/>
            <person name="Roe B."/>
            <person name="Binnewies T."/>
            <person name="Ussery D."/>
            <person name="Vereecke D."/>
            <person name="Gevers D."/>
            <person name="Holsters M."/>
            <person name="Oyaizu H."/>
        </authorList>
    </citation>
    <scope>NUCLEOTIDE SEQUENCE [LARGE SCALE GENOMIC DNA]</scope>
    <source>
        <strain evidence="15">ATCC 43989 / DSM 5975 / JCM 20966 / LMG 6465 / NBRC 14845 / NCIMB 13405 / ORS 571</strain>
    </source>
</reference>
<dbReference type="InterPro" id="IPR051536">
    <property type="entry name" value="UDG_Type-4/5"/>
</dbReference>
<dbReference type="InterPro" id="IPR005122">
    <property type="entry name" value="Uracil-DNA_glycosylase-like"/>
</dbReference>
<reference evidence="14 15" key="4">
    <citation type="journal article" date="2009" name="Appl. Environ. Microbiol.">
        <title>Comparative genome-wide transcriptional profiling of Azorhizobium caulinodans ORS571 grown under free-living and symbiotic conditions.</title>
        <authorList>
            <person name="Tsukada S."/>
            <person name="Aono T."/>
            <person name="Akiba N."/>
            <person name="Lee KB."/>
            <person name="Liu CT."/>
            <person name="Toyazaki H."/>
            <person name="Oyaizu H."/>
        </authorList>
    </citation>
    <scope>NUCLEOTIDE SEQUENCE [LARGE SCALE GENOMIC DNA]</scope>
    <source>
        <strain evidence="15">ATCC 43989 / DSM 5975 / JCM 20966 / LMG 6465 / NBRC 14845 / NCIMB 13405 / ORS 571</strain>
    </source>
</reference>
<dbReference type="Gene3D" id="3.40.470.10">
    <property type="entry name" value="Uracil-DNA glycosylase-like domain"/>
    <property type="match status" value="1"/>
</dbReference>
<reference evidence="14 15" key="5">
    <citation type="journal article" date="2010" name="Appl. Environ. Microbiol.">
        <title>phrR-like gene praR of Azorhizobium caulinodans ORS571 is essential for symbiosis with Sesbania rostrata and is involved in expression of reb genes.</title>
        <authorList>
            <person name="Akiba N."/>
            <person name="Aono T."/>
            <person name="Toyazaki H."/>
            <person name="Sato S."/>
            <person name="Oyaizu H."/>
        </authorList>
    </citation>
    <scope>NUCLEOTIDE SEQUENCE [LARGE SCALE GENOMIC DNA]</scope>
    <source>
        <strain evidence="15">ATCC 43989 / DSM 5975 / JCM 20966 / LMG 6465 / NBRC 14845 / NCIMB 13405 / ORS 571</strain>
    </source>
</reference>
<evidence type="ECO:0000256" key="6">
    <source>
        <dbReference type="ARBA" id="ARBA00022723"/>
    </source>
</evidence>